<comment type="caution">
    <text evidence="3">The sequence shown here is derived from an EMBL/GenBank/DDBJ whole genome shotgun (WGS) entry which is preliminary data.</text>
</comment>
<reference evidence="3 4" key="1">
    <citation type="submission" date="2015-08" db="EMBL/GenBank/DDBJ databases">
        <title>Draft Genome Sequence of Bacillus vietnamensis UCD-SED5.</title>
        <authorList>
            <person name="Lee R.D."/>
            <person name="Jospin G."/>
            <person name="Lang J.M."/>
            <person name="Coil D.A."/>
            <person name="Eisen J.A."/>
        </authorList>
    </citation>
    <scope>NUCLEOTIDE SEQUENCE [LARGE SCALE GENOMIC DNA]</scope>
    <source>
        <strain evidence="3 4">UCD-SED5</strain>
    </source>
</reference>
<dbReference type="OrthoDB" id="9779080at2"/>
<feature type="domain" description="Nucleoside transporter/FeoB GTPase Gate" evidence="2">
    <location>
        <begin position="18"/>
        <end position="100"/>
    </location>
</feature>
<feature type="transmembrane region" description="Helical" evidence="1">
    <location>
        <begin position="116"/>
        <end position="138"/>
    </location>
</feature>
<dbReference type="eggNOG" id="COG0370">
    <property type="taxonomic scope" value="Bacteria"/>
</dbReference>
<feature type="domain" description="Nucleoside transporter/FeoB GTPase Gate" evidence="2">
    <location>
        <begin position="175"/>
        <end position="265"/>
    </location>
</feature>
<feature type="transmembrane region" description="Helical" evidence="1">
    <location>
        <begin position="20"/>
        <end position="40"/>
    </location>
</feature>
<evidence type="ECO:0000259" key="2">
    <source>
        <dbReference type="Pfam" id="PF07670"/>
    </source>
</evidence>
<evidence type="ECO:0000256" key="1">
    <source>
        <dbReference type="SAM" id="Phobius"/>
    </source>
</evidence>
<organism evidence="3 4">
    <name type="scientific">Rossellomorea vietnamensis</name>
    <dbReference type="NCBI Taxonomy" id="218284"/>
    <lineage>
        <taxon>Bacteria</taxon>
        <taxon>Bacillati</taxon>
        <taxon>Bacillota</taxon>
        <taxon>Bacilli</taxon>
        <taxon>Bacillales</taxon>
        <taxon>Bacillaceae</taxon>
        <taxon>Rossellomorea</taxon>
    </lineage>
</organism>
<sequence>MWMSSLKNGGLTGLKTTWSLGKVIFPITLIVFLLQYTPVLPWIMEKISPFMRLLGLSGDAAIPLVLGNFLNLYAGIGGILSLDLTVKEVFIIAVMLSFSHNLFIESTVASKVGVKIWLIVTVRIGLALLSAVIINLVWSGGSDIAKYGMMPPQQAEPDGWGEIVLLGLEKAGFGVLQLALIVIPLMIIIQVMKDLKWMDAFSRWMSPATRALGMNENTSTTMVAGLVIGLAYGAGVMIQAVKEDGVSKKDVTIAFLFLVACHAVVEDTVIFIPLGIPVLPLLLIRLVTAILLTMVVAYIWNKVDAKKEKELHYEQDYNNSI</sequence>
<dbReference type="EMBL" id="LIXZ01000007">
    <property type="protein sequence ID" value="KPL59489.1"/>
    <property type="molecule type" value="Genomic_DNA"/>
</dbReference>
<keyword evidence="1" id="KW-0812">Transmembrane</keyword>
<gene>
    <name evidence="3" type="ORF">AM506_11090</name>
</gene>
<feature type="transmembrane region" description="Helical" evidence="1">
    <location>
        <begin position="89"/>
        <end position="110"/>
    </location>
</feature>
<proteinExistence type="predicted"/>
<dbReference type="InterPro" id="IPR011642">
    <property type="entry name" value="Gate_dom"/>
</dbReference>
<keyword evidence="1" id="KW-0472">Membrane</keyword>
<keyword evidence="1" id="KW-1133">Transmembrane helix</keyword>
<feature type="transmembrane region" description="Helical" evidence="1">
    <location>
        <begin position="173"/>
        <end position="192"/>
    </location>
</feature>
<feature type="transmembrane region" description="Helical" evidence="1">
    <location>
        <begin position="222"/>
        <end position="241"/>
    </location>
</feature>
<accession>A0A0P6WEF0</accession>
<protein>
    <recommendedName>
        <fullName evidence="2">Nucleoside transporter/FeoB GTPase Gate domain-containing protein</fullName>
    </recommendedName>
</protein>
<dbReference type="RefSeq" id="WP_060672554.1">
    <property type="nucleotide sequence ID" value="NZ_LIXZ01000007.1"/>
</dbReference>
<evidence type="ECO:0000313" key="3">
    <source>
        <dbReference type="EMBL" id="KPL59489.1"/>
    </source>
</evidence>
<dbReference type="Proteomes" id="UP000050398">
    <property type="component" value="Unassembled WGS sequence"/>
</dbReference>
<feature type="transmembrane region" description="Helical" evidence="1">
    <location>
        <begin position="60"/>
        <end position="82"/>
    </location>
</feature>
<evidence type="ECO:0000313" key="4">
    <source>
        <dbReference type="Proteomes" id="UP000050398"/>
    </source>
</evidence>
<dbReference type="Pfam" id="PF07670">
    <property type="entry name" value="Gate"/>
    <property type="match status" value="2"/>
</dbReference>
<feature type="transmembrane region" description="Helical" evidence="1">
    <location>
        <begin position="282"/>
        <end position="300"/>
    </location>
</feature>
<dbReference type="PATRIC" id="fig|218284.4.peg.3921"/>
<feature type="transmembrane region" description="Helical" evidence="1">
    <location>
        <begin position="253"/>
        <end position="276"/>
    </location>
</feature>
<dbReference type="AlphaFoldDB" id="A0A0P6WEF0"/>
<name>A0A0P6WEF0_9BACI</name>